<keyword evidence="4 8" id="KW-0288">FMN</keyword>
<dbReference type="EC" id="1.-.-.-" evidence="8"/>
<evidence type="ECO:0000259" key="10">
    <source>
        <dbReference type="Pfam" id="PF00881"/>
    </source>
</evidence>
<evidence type="ECO:0000256" key="8">
    <source>
        <dbReference type="PIRNR" id="PIRNR000232"/>
    </source>
</evidence>
<dbReference type="Pfam" id="PF00881">
    <property type="entry name" value="Nitroreductase"/>
    <property type="match status" value="1"/>
</dbReference>
<dbReference type="PANTHER" id="PTHR43821:SF1">
    <property type="entry name" value="NAD(P)H NITROREDUCTASE YDJA-RELATED"/>
    <property type="match status" value="1"/>
</dbReference>
<name>A0ABS1WXC5_9GAMM</name>
<protein>
    <recommendedName>
        <fullName evidence="8">Putative NAD(P)H nitroreductase</fullName>
        <ecNumber evidence="8">1.-.-.-</ecNumber>
    </recommendedName>
</protein>
<feature type="region of interest" description="Disordered" evidence="9">
    <location>
        <begin position="1"/>
        <end position="20"/>
    </location>
</feature>
<accession>A0ABS1WXC5</accession>
<comment type="cofactor">
    <cofactor evidence="1 8">
        <name>FMN</name>
        <dbReference type="ChEBI" id="CHEBI:58210"/>
    </cofactor>
</comment>
<evidence type="ECO:0000256" key="5">
    <source>
        <dbReference type="ARBA" id="ARBA00022857"/>
    </source>
</evidence>
<evidence type="ECO:0000256" key="2">
    <source>
        <dbReference type="ARBA" id="ARBA00007118"/>
    </source>
</evidence>
<dbReference type="CDD" id="cd02135">
    <property type="entry name" value="YdjA-like"/>
    <property type="match status" value="1"/>
</dbReference>
<dbReference type="InterPro" id="IPR000415">
    <property type="entry name" value="Nitroreductase-like"/>
</dbReference>
<evidence type="ECO:0000256" key="7">
    <source>
        <dbReference type="ARBA" id="ARBA00023027"/>
    </source>
</evidence>
<proteinExistence type="inferred from homology"/>
<dbReference type="Proteomes" id="UP000661077">
    <property type="component" value="Unassembled WGS sequence"/>
</dbReference>
<evidence type="ECO:0000313" key="12">
    <source>
        <dbReference type="Proteomes" id="UP000661077"/>
    </source>
</evidence>
<keyword evidence="7 8" id="KW-0520">NAD</keyword>
<comment type="caution">
    <text evidence="11">The sequence shown here is derived from an EMBL/GenBank/DDBJ whole genome shotgun (WGS) entry which is preliminary data.</text>
</comment>
<feature type="domain" description="Nitroreductase" evidence="10">
    <location>
        <begin position="7"/>
        <end position="162"/>
    </location>
</feature>
<dbReference type="InterPro" id="IPR029479">
    <property type="entry name" value="Nitroreductase"/>
</dbReference>
<evidence type="ECO:0000256" key="1">
    <source>
        <dbReference type="ARBA" id="ARBA00001917"/>
    </source>
</evidence>
<reference evidence="11 12" key="1">
    <citation type="journal article" date="2021" name="Int. J. Syst. Evol. Microbiol.">
        <title>Steroidobacter gossypii sp. nov., isolated from soil of cotton cropping field.</title>
        <authorList>
            <person name="Huang R."/>
            <person name="Yang S."/>
            <person name="Zhen C."/>
            <person name="Liu W."/>
        </authorList>
    </citation>
    <scope>NUCLEOTIDE SEQUENCE [LARGE SCALE GENOMIC DNA]</scope>
    <source>
        <strain evidence="11 12">S1-65</strain>
    </source>
</reference>
<keyword evidence="6 8" id="KW-0560">Oxidoreductase</keyword>
<organism evidence="11 12">
    <name type="scientific">Steroidobacter gossypii</name>
    <dbReference type="NCBI Taxonomy" id="2805490"/>
    <lineage>
        <taxon>Bacteria</taxon>
        <taxon>Pseudomonadati</taxon>
        <taxon>Pseudomonadota</taxon>
        <taxon>Gammaproteobacteria</taxon>
        <taxon>Steroidobacterales</taxon>
        <taxon>Steroidobacteraceae</taxon>
        <taxon>Steroidobacter</taxon>
    </lineage>
</organism>
<evidence type="ECO:0000256" key="4">
    <source>
        <dbReference type="ARBA" id="ARBA00022643"/>
    </source>
</evidence>
<dbReference type="InterPro" id="IPR052530">
    <property type="entry name" value="NAD(P)H_nitroreductase"/>
</dbReference>
<evidence type="ECO:0000256" key="6">
    <source>
        <dbReference type="ARBA" id="ARBA00023002"/>
    </source>
</evidence>
<evidence type="ECO:0000313" key="11">
    <source>
        <dbReference type="EMBL" id="MBM0105629.1"/>
    </source>
</evidence>
<sequence>MDLLEGIQSRTSPKKLDAPAPNATQLEQIVRAGTRAPDHGRLRPWRFTVFEGAAREKLGDVMANCLRSRVPNSTEEHLAAERGKALRAPVVMVVGAKISKGKIPEIEQVCAVSAAIQNMLLAAHGLGFGAMWKTGAAAYDPEVKALCGLAPEDHIVGIVYLGSVSAPGQLVEAPVDINRV</sequence>
<dbReference type="Gene3D" id="3.40.109.10">
    <property type="entry name" value="NADH Oxidase"/>
    <property type="match status" value="1"/>
</dbReference>
<evidence type="ECO:0000256" key="9">
    <source>
        <dbReference type="SAM" id="MobiDB-lite"/>
    </source>
</evidence>
<keyword evidence="12" id="KW-1185">Reference proteome</keyword>
<dbReference type="EMBL" id="JAEVLS010000002">
    <property type="protein sequence ID" value="MBM0105629.1"/>
    <property type="molecule type" value="Genomic_DNA"/>
</dbReference>
<evidence type="ECO:0000256" key="3">
    <source>
        <dbReference type="ARBA" id="ARBA00022630"/>
    </source>
</evidence>
<dbReference type="PIRSF" id="PIRSF000232">
    <property type="entry name" value="YdjA"/>
    <property type="match status" value="1"/>
</dbReference>
<comment type="similarity">
    <text evidence="2 8">Belongs to the nitroreductase family.</text>
</comment>
<dbReference type="RefSeq" id="WP_203167663.1">
    <property type="nucleotide sequence ID" value="NZ_JAEVLS010000002.1"/>
</dbReference>
<gene>
    <name evidence="11" type="ORF">JM946_12755</name>
</gene>
<keyword evidence="3 8" id="KW-0285">Flavoprotein</keyword>
<dbReference type="InterPro" id="IPR026021">
    <property type="entry name" value="YdjA-like"/>
</dbReference>
<dbReference type="PANTHER" id="PTHR43821">
    <property type="entry name" value="NAD(P)H NITROREDUCTASE YDJA-RELATED"/>
    <property type="match status" value="1"/>
</dbReference>
<keyword evidence="5 8" id="KW-0521">NADP</keyword>
<dbReference type="SUPFAM" id="SSF55469">
    <property type="entry name" value="FMN-dependent nitroreductase-like"/>
    <property type="match status" value="1"/>
</dbReference>